<dbReference type="InterPro" id="IPR052393">
    <property type="entry name" value="Cadmium-induced_rsp"/>
</dbReference>
<sequence>MKRFHVHIAVDNLQDNIRFYSALFGIDPSVSKPDYAKWMLDDPYINFALSARGVKPGLDHVGIQVDSEDALTEVNQRLMQADLPAAEQRNAQCCYASSNKYWAVDPQGIAWEVFHSLETIPVFGQDAAIPAKTEACCAG</sequence>
<dbReference type="GO" id="GO:0046686">
    <property type="term" value="P:response to cadmium ion"/>
    <property type="evidence" value="ECO:0007669"/>
    <property type="project" value="TreeGrafter"/>
</dbReference>
<evidence type="ECO:0000313" key="2">
    <source>
        <dbReference type="EMBL" id="SEG00872.1"/>
    </source>
</evidence>
<proteinExistence type="predicted"/>
<dbReference type="OrthoDB" id="9789608at2"/>
<dbReference type="PROSITE" id="PS51819">
    <property type="entry name" value="VOC"/>
    <property type="match status" value="1"/>
</dbReference>
<dbReference type="PANTHER" id="PTHR41294">
    <property type="entry name" value="CADMIUM-INDUCED PROTEIN CADI"/>
    <property type="match status" value="1"/>
</dbReference>
<evidence type="ECO:0000313" key="3">
    <source>
        <dbReference type="Proteomes" id="UP000236753"/>
    </source>
</evidence>
<dbReference type="InterPro" id="IPR037523">
    <property type="entry name" value="VOC_core"/>
</dbReference>
<feature type="domain" description="VOC" evidence="1">
    <location>
        <begin position="2"/>
        <end position="116"/>
    </location>
</feature>
<accession>A0A1H5WN30</accession>
<dbReference type="Proteomes" id="UP000236753">
    <property type="component" value="Unassembled WGS sequence"/>
</dbReference>
<dbReference type="Pfam" id="PF00903">
    <property type="entry name" value="Glyoxalase"/>
    <property type="match status" value="1"/>
</dbReference>
<dbReference type="InterPro" id="IPR004360">
    <property type="entry name" value="Glyas_Fos-R_dOase_dom"/>
</dbReference>
<organism evidence="2 3">
    <name type="scientific">Nitrosomonas ureae</name>
    <dbReference type="NCBI Taxonomy" id="44577"/>
    <lineage>
        <taxon>Bacteria</taxon>
        <taxon>Pseudomonadati</taxon>
        <taxon>Pseudomonadota</taxon>
        <taxon>Betaproteobacteria</taxon>
        <taxon>Nitrosomonadales</taxon>
        <taxon>Nitrosomonadaceae</taxon>
        <taxon>Nitrosomonas</taxon>
    </lineage>
</organism>
<gene>
    <name evidence="2" type="ORF">SAMN05216334_12014</name>
</gene>
<dbReference type="NCBIfam" id="NF041414">
    <property type="entry name" value="ArsI_CadI_VOC"/>
    <property type="match status" value="1"/>
</dbReference>
<dbReference type="InterPro" id="IPR049789">
    <property type="entry name" value="ArsI/CadI-like"/>
</dbReference>
<keyword evidence="2" id="KW-0560">Oxidoreductase</keyword>
<reference evidence="2 3" key="1">
    <citation type="submission" date="2016-10" db="EMBL/GenBank/DDBJ databases">
        <authorList>
            <person name="de Groot N.N."/>
        </authorList>
    </citation>
    <scope>NUCLEOTIDE SEQUENCE [LARGE SCALE GENOMIC DNA]</scope>
    <source>
        <strain evidence="2 3">Nm13</strain>
    </source>
</reference>
<name>A0A1H5WN30_9PROT</name>
<dbReference type="GO" id="GO:0051213">
    <property type="term" value="F:dioxygenase activity"/>
    <property type="evidence" value="ECO:0007669"/>
    <property type="project" value="UniProtKB-KW"/>
</dbReference>
<protein>
    <submittedName>
        <fullName evidence="2">Glyoxalase/Bleomycin resistance protein/Dioxygenase superfamily protein</fullName>
    </submittedName>
</protein>
<dbReference type="InterPro" id="IPR029068">
    <property type="entry name" value="Glyas_Bleomycin-R_OHBP_Dase"/>
</dbReference>
<dbReference type="SUPFAM" id="SSF54593">
    <property type="entry name" value="Glyoxalase/Bleomycin resistance protein/Dihydroxybiphenyl dioxygenase"/>
    <property type="match status" value="1"/>
</dbReference>
<keyword evidence="2" id="KW-0223">Dioxygenase</keyword>
<dbReference type="AlphaFoldDB" id="A0A1H5WN30"/>
<dbReference type="PANTHER" id="PTHR41294:SF1">
    <property type="entry name" value="CADMIUM-INDUCED PROTEIN CADI"/>
    <property type="match status" value="1"/>
</dbReference>
<evidence type="ECO:0000259" key="1">
    <source>
        <dbReference type="PROSITE" id="PS51819"/>
    </source>
</evidence>
<dbReference type="EMBL" id="FNUX01000020">
    <property type="protein sequence ID" value="SEG00872.1"/>
    <property type="molecule type" value="Genomic_DNA"/>
</dbReference>
<dbReference type="Gene3D" id="3.10.180.10">
    <property type="entry name" value="2,3-Dihydroxybiphenyl 1,2-Dioxygenase, domain 1"/>
    <property type="match status" value="1"/>
</dbReference>